<name>A0A7I8W0Y3_9ANNE</name>
<dbReference type="AlphaFoldDB" id="A0A7I8W0Y3"/>
<dbReference type="SUPFAM" id="SSF48403">
    <property type="entry name" value="Ankyrin repeat"/>
    <property type="match status" value="1"/>
</dbReference>
<evidence type="ECO:0000256" key="3">
    <source>
        <dbReference type="PROSITE-ProRule" id="PRU00023"/>
    </source>
</evidence>
<feature type="repeat" description="ANK" evidence="3">
    <location>
        <begin position="277"/>
        <end position="309"/>
    </location>
</feature>
<reference evidence="4 5" key="1">
    <citation type="submission" date="2020-08" db="EMBL/GenBank/DDBJ databases">
        <authorList>
            <person name="Hejnol A."/>
        </authorList>
    </citation>
    <scope>NUCLEOTIDE SEQUENCE [LARGE SCALE GENOMIC DNA]</scope>
</reference>
<comment type="caution">
    <text evidence="4">The sequence shown here is derived from an EMBL/GenBank/DDBJ whole genome shotgun (WGS) entry which is preliminary data.</text>
</comment>
<proteinExistence type="predicted"/>
<dbReference type="PROSITE" id="PS50297">
    <property type="entry name" value="ANK_REP_REGION"/>
    <property type="match status" value="2"/>
</dbReference>
<accession>A0A7I8W0Y3</accession>
<dbReference type="EMBL" id="CAJFCJ010000015">
    <property type="protein sequence ID" value="CAD5121827.1"/>
    <property type="molecule type" value="Genomic_DNA"/>
</dbReference>
<keyword evidence="1" id="KW-0677">Repeat</keyword>
<organism evidence="4 5">
    <name type="scientific">Dimorphilus gyrociliatus</name>
    <dbReference type="NCBI Taxonomy" id="2664684"/>
    <lineage>
        <taxon>Eukaryota</taxon>
        <taxon>Metazoa</taxon>
        <taxon>Spiralia</taxon>
        <taxon>Lophotrochozoa</taxon>
        <taxon>Annelida</taxon>
        <taxon>Polychaeta</taxon>
        <taxon>Polychaeta incertae sedis</taxon>
        <taxon>Dinophilidae</taxon>
        <taxon>Dimorphilus</taxon>
    </lineage>
</organism>
<dbReference type="Gene3D" id="1.25.40.20">
    <property type="entry name" value="Ankyrin repeat-containing domain"/>
    <property type="match status" value="1"/>
</dbReference>
<dbReference type="PROSITE" id="PS50088">
    <property type="entry name" value="ANK_REPEAT"/>
    <property type="match status" value="3"/>
</dbReference>
<dbReference type="InterPro" id="IPR036770">
    <property type="entry name" value="Ankyrin_rpt-contain_sf"/>
</dbReference>
<keyword evidence="2 3" id="KW-0040">ANK repeat</keyword>
<feature type="repeat" description="ANK" evidence="3">
    <location>
        <begin position="314"/>
        <end position="350"/>
    </location>
</feature>
<dbReference type="SMART" id="SM00248">
    <property type="entry name" value="ANK"/>
    <property type="match status" value="6"/>
</dbReference>
<sequence length="393" mass="44317">MLNPSSTISLKKKQSLPLIIAHIKRVVEESLKLPLYPPFYISHTRFYTAGGLGFPFVRYTIIYHIVFGVFDRGITVYKKDNMTKNMFSESRNLDSGIHSLSESGVFFSKDTSSISGSVCLTEEEGKDQEMKAEMLRHLMPFRTAEEKTSFLFRPNTDGDTKLHLALIHGYPSLCLDIIEYAKSDLVLNHRNNEGITALHLAVYQNFPKVIRKLIIRGADQSITDHNGNTPLHICCKKGSAECVTELIKPLSSWNRKGGLLDQNRVNLCKIAGIRNFNGLTCLHEAVLEGNFEIIKTLLEYDEFQSIINNPDCKSGRTILHFAVESSSKTFNKHILTYILSRGNSVDLDAITFSGYSPIDIASGLNNTEAVKILEEYRDEGFENVEENFHNLKV</sequence>
<dbReference type="PANTHER" id="PTHR46680:SF3">
    <property type="entry name" value="NF-KAPPA-B INHIBITOR CACTUS"/>
    <property type="match status" value="1"/>
</dbReference>
<dbReference type="Pfam" id="PF12796">
    <property type="entry name" value="Ank_2"/>
    <property type="match status" value="1"/>
</dbReference>
<gene>
    <name evidence="4" type="ORF">DGYR_LOCUS9730</name>
</gene>
<dbReference type="GO" id="GO:0071356">
    <property type="term" value="P:cellular response to tumor necrosis factor"/>
    <property type="evidence" value="ECO:0007669"/>
    <property type="project" value="TreeGrafter"/>
</dbReference>
<protein>
    <submittedName>
        <fullName evidence="4">DgyrCDS10299</fullName>
    </submittedName>
</protein>
<dbReference type="OrthoDB" id="20727at2759"/>
<evidence type="ECO:0000256" key="2">
    <source>
        <dbReference type="ARBA" id="ARBA00023043"/>
    </source>
</evidence>
<dbReference type="Proteomes" id="UP000549394">
    <property type="component" value="Unassembled WGS sequence"/>
</dbReference>
<feature type="repeat" description="ANK" evidence="3">
    <location>
        <begin position="193"/>
        <end position="225"/>
    </location>
</feature>
<dbReference type="PANTHER" id="PTHR46680">
    <property type="entry name" value="NF-KAPPA-B INHIBITOR ALPHA"/>
    <property type="match status" value="1"/>
</dbReference>
<dbReference type="InterPro" id="IPR051070">
    <property type="entry name" value="NF-kappa-B_inhibitor"/>
</dbReference>
<dbReference type="InterPro" id="IPR002110">
    <property type="entry name" value="Ankyrin_rpt"/>
</dbReference>
<dbReference type="GO" id="GO:0051059">
    <property type="term" value="F:NF-kappaB binding"/>
    <property type="evidence" value="ECO:0007669"/>
    <property type="project" value="TreeGrafter"/>
</dbReference>
<evidence type="ECO:0000313" key="5">
    <source>
        <dbReference type="Proteomes" id="UP000549394"/>
    </source>
</evidence>
<keyword evidence="5" id="KW-1185">Reference proteome</keyword>
<evidence type="ECO:0000313" key="4">
    <source>
        <dbReference type="EMBL" id="CAD5121827.1"/>
    </source>
</evidence>
<dbReference type="GO" id="GO:0005829">
    <property type="term" value="C:cytosol"/>
    <property type="evidence" value="ECO:0007669"/>
    <property type="project" value="TreeGrafter"/>
</dbReference>
<evidence type="ECO:0000256" key="1">
    <source>
        <dbReference type="ARBA" id="ARBA00022737"/>
    </source>
</evidence>